<dbReference type="GO" id="GO:0008967">
    <property type="term" value="F:phosphoglycolate phosphatase activity"/>
    <property type="evidence" value="ECO:0007669"/>
    <property type="project" value="TreeGrafter"/>
</dbReference>
<comment type="subunit">
    <text evidence="1">Homodimer.</text>
</comment>
<dbReference type="Gene3D" id="3.40.50.1000">
    <property type="entry name" value="HAD superfamily/HAD-like"/>
    <property type="match status" value="1"/>
</dbReference>
<dbReference type="EC" id="3.11.1.1" evidence="1"/>
<dbReference type="InterPro" id="IPR006323">
    <property type="entry name" value="Phosphonoacetald_hydro"/>
</dbReference>
<dbReference type="AlphaFoldDB" id="A0A6N3E6M6"/>
<dbReference type="PANTHER" id="PTHR43434:SF19">
    <property type="entry name" value="PHOSPHONOACETALDEHYDE HYDROLASE"/>
    <property type="match status" value="1"/>
</dbReference>
<keyword evidence="1" id="KW-0704">Schiff base</keyword>
<feature type="binding site" evidence="1">
    <location>
        <position position="183"/>
    </location>
    <ligand>
        <name>Mg(2+)</name>
        <dbReference type="ChEBI" id="CHEBI:18420"/>
    </ligand>
</feature>
<dbReference type="HAMAP" id="MF_01375">
    <property type="entry name" value="PhnX"/>
    <property type="match status" value="1"/>
</dbReference>
<protein>
    <recommendedName>
        <fullName evidence="1">Phosphonoacetaldehyde hydrolase</fullName>
        <shortName evidence="1">Phosphonatase</shortName>
        <ecNumber evidence="1">3.11.1.1</ecNumber>
    </recommendedName>
    <alternativeName>
        <fullName evidence="1">Phosphonoacetaldehyde phosphonohydrolase</fullName>
    </alternativeName>
</protein>
<feature type="binding site" evidence="1">
    <location>
        <position position="11"/>
    </location>
    <ligand>
        <name>Mg(2+)</name>
        <dbReference type="ChEBI" id="CHEBI:18420"/>
    </ligand>
</feature>
<dbReference type="GO" id="GO:0006281">
    <property type="term" value="P:DNA repair"/>
    <property type="evidence" value="ECO:0007669"/>
    <property type="project" value="TreeGrafter"/>
</dbReference>
<dbReference type="InterPro" id="IPR023214">
    <property type="entry name" value="HAD_sf"/>
</dbReference>
<dbReference type="SFLD" id="SFLDG01129">
    <property type="entry name" value="C1.5:_HAD__Beta-PGM__Phosphata"/>
    <property type="match status" value="1"/>
</dbReference>
<feature type="binding site" evidence="1">
    <location>
        <position position="9"/>
    </location>
    <ligand>
        <name>Mg(2+)</name>
        <dbReference type="ChEBI" id="CHEBI:18420"/>
    </ligand>
</feature>
<name>A0A6N3E6M6_9CLOT</name>
<dbReference type="SFLD" id="SFLDS00003">
    <property type="entry name" value="Haloacid_Dehalogenase"/>
    <property type="match status" value="1"/>
</dbReference>
<dbReference type="EMBL" id="CACRTV010000050">
    <property type="protein sequence ID" value="VYU33993.1"/>
    <property type="molecule type" value="Genomic_DNA"/>
</dbReference>
<dbReference type="Pfam" id="PF00702">
    <property type="entry name" value="Hydrolase"/>
    <property type="match status" value="1"/>
</dbReference>
<keyword evidence="1" id="KW-0479">Metal-binding</keyword>
<reference evidence="2" key="1">
    <citation type="submission" date="2019-11" db="EMBL/GenBank/DDBJ databases">
        <authorList>
            <person name="Feng L."/>
        </authorList>
    </citation>
    <scope>NUCLEOTIDE SEQUENCE</scope>
    <source>
        <strain evidence="2">CParaputrificumLFYP93</strain>
    </source>
</reference>
<dbReference type="SFLD" id="SFLDG01135">
    <property type="entry name" value="C1.5.6:_HAD__Beta-PGM__Phospha"/>
    <property type="match status" value="1"/>
</dbReference>
<comment type="cofactor">
    <cofactor evidence="1">
        <name>Mg(2+)</name>
        <dbReference type="ChEBI" id="CHEBI:18420"/>
    </cofactor>
    <text evidence="1">Binds 1 Mg(2+) ion per subunit.</text>
</comment>
<organism evidence="2">
    <name type="scientific">Clostridium paraputrificum</name>
    <dbReference type="NCBI Taxonomy" id="29363"/>
    <lineage>
        <taxon>Bacteria</taxon>
        <taxon>Bacillati</taxon>
        <taxon>Bacillota</taxon>
        <taxon>Clostridia</taxon>
        <taxon>Eubacteriales</taxon>
        <taxon>Clostridiaceae</taxon>
        <taxon>Clostridium</taxon>
    </lineage>
</organism>
<dbReference type="PANTHER" id="PTHR43434">
    <property type="entry name" value="PHOSPHOGLYCOLATE PHOSPHATASE"/>
    <property type="match status" value="1"/>
</dbReference>
<keyword evidence="1" id="KW-0460">Magnesium</keyword>
<dbReference type="Gene3D" id="1.10.150.240">
    <property type="entry name" value="Putative phosphatase, domain 2"/>
    <property type="match status" value="1"/>
</dbReference>
<dbReference type="InterPro" id="IPR050155">
    <property type="entry name" value="HAD-like_hydrolase_sf"/>
</dbReference>
<dbReference type="RefSeq" id="WP_156561343.1">
    <property type="nucleotide sequence ID" value="NZ_CACRTV010000050.1"/>
</dbReference>
<dbReference type="InterPro" id="IPR036412">
    <property type="entry name" value="HAD-like_sf"/>
</dbReference>
<accession>A0A6N3E6M6</accession>
<evidence type="ECO:0000256" key="1">
    <source>
        <dbReference type="HAMAP-Rule" id="MF_01375"/>
    </source>
</evidence>
<gene>
    <name evidence="1 2" type="primary">phnX</name>
    <name evidence="2" type="ORF">CPLFYP93_02032</name>
</gene>
<feature type="active site" description="Schiff-base intermediate with substrate" evidence="1">
    <location>
        <position position="50"/>
    </location>
</feature>
<dbReference type="GO" id="GO:0050194">
    <property type="term" value="F:phosphonoacetaldehyde hydrolase activity"/>
    <property type="evidence" value="ECO:0007669"/>
    <property type="project" value="UniProtKB-UniRule"/>
</dbReference>
<dbReference type="NCBIfam" id="TIGR01422">
    <property type="entry name" value="phosphonatase"/>
    <property type="match status" value="1"/>
</dbReference>
<evidence type="ECO:0000313" key="2">
    <source>
        <dbReference type="EMBL" id="VYU33993.1"/>
    </source>
</evidence>
<proteinExistence type="inferred from homology"/>
<comment type="function">
    <text evidence="1">Involved in phosphonate degradation.</text>
</comment>
<dbReference type="CDD" id="cd02586">
    <property type="entry name" value="HAD_PHN"/>
    <property type="match status" value="1"/>
</dbReference>
<sequence length="261" mass="29820">MKIQGVIFDWAGTTIDYGCFSPVEAFISTFKSIGIDLTFEEAREPMGMLKIDHTRALLEMSSVRERFYELFDRYPNEEDVKELYAKFEPTLFKTLKDYVVLNPYVKETMDKLKEMGIKIGSTTGYTKEMMDMILPVAKEKGYNPSCCIAADELGYGRPYPYMMYENARRLNIYPNKTIVKVGDTVVDMKEGINSGAWAVGVILGSSELGLTYEEVQRMSRSELELRMEEVRKKLYAAGADYVIDDMRGLIPVIEDINKKLA</sequence>
<dbReference type="SUPFAM" id="SSF56784">
    <property type="entry name" value="HAD-like"/>
    <property type="match status" value="1"/>
</dbReference>
<dbReference type="GO" id="GO:0019700">
    <property type="term" value="P:organic phosphonate catabolic process"/>
    <property type="evidence" value="ECO:0007669"/>
    <property type="project" value="InterPro"/>
</dbReference>
<dbReference type="GO" id="GO:0000287">
    <property type="term" value="F:magnesium ion binding"/>
    <property type="evidence" value="ECO:0007669"/>
    <property type="project" value="UniProtKB-UniRule"/>
</dbReference>
<dbReference type="InterPro" id="IPR023198">
    <property type="entry name" value="PGP-like_dom2"/>
</dbReference>
<feature type="active site" description="Nucleophile" evidence="1">
    <location>
        <position position="9"/>
    </location>
</feature>
<comment type="similarity">
    <text evidence="1">Belongs to the HAD-like hydrolase superfamily. PhnX family.</text>
</comment>
<dbReference type="GO" id="GO:0005829">
    <property type="term" value="C:cytosol"/>
    <property type="evidence" value="ECO:0007669"/>
    <property type="project" value="TreeGrafter"/>
</dbReference>
<comment type="catalytic activity">
    <reaction evidence="1">
        <text>phosphonoacetaldehyde + H2O = acetaldehyde + phosphate + H(+)</text>
        <dbReference type="Rhea" id="RHEA:18905"/>
        <dbReference type="ChEBI" id="CHEBI:15343"/>
        <dbReference type="ChEBI" id="CHEBI:15377"/>
        <dbReference type="ChEBI" id="CHEBI:15378"/>
        <dbReference type="ChEBI" id="CHEBI:43474"/>
        <dbReference type="ChEBI" id="CHEBI:58383"/>
        <dbReference type="EC" id="3.11.1.1"/>
    </reaction>
</comment>
<keyword evidence="1 2" id="KW-0378">Hydrolase</keyword>